<organism evidence="2 3">
    <name type="scientific">Candidatus Megaera venefica</name>
    <dbReference type="NCBI Taxonomy" id="2055910"/>
    <lineage>
        <taxon>Bacteria</taxon>
        <taxon>Pseudomonadati</taxon>
        <taxon>Pseudomonadota</taxon>
        <taxon>Alphaproteobacteria</taxon>
        <taxon>Rickettsiales</taxon>
        <taxon>Rickettsiaceae</taxon>
        <taxon>Candidatus Megaera</taxon>
    </lineage>
</organism>
<reference evidence="2 3" key="1">
    <citation type="submission" date="2023-03" db="EMBL/GenBank/DDBJ databases">
        <title>Host association and intracellularity evolved multiple times independently in the Rickettsiales.</title>
        <authorList>
            <person name="Castelli M."/>
            <person name="Nardi T."/>
            <person name="Gammuto L."/>
            <person name="Bellinzona G."/>
            <person name="Sabaneyeva E."/>
            <person name="Potekhin A."/>
            <person name="Serra V."/>
            <person name="Petroni G."/>
            <person name="Sassera D."/>
        </authorList>
    </citation>
    <scope>NUCLEOTIDE SEQUENCE [LARGE SCALE GENOMIC DNA]</scope>
    <source>
        <strain evidence="2 3">Sr 2-6</strain>
    </source>
</reference>
<dbReference type="EMBL" id="JARJFB010000080">
    <property type="protein sequence ID" value="MEA0971094.1"/>
    <property type="molecule type" value="Genomic_DNA"/>
</dbReference>
<keyword evidence="1" id="KW-0472">Membrane</keyword>
<dbReference type="RefSeq" id="WP_322776996.1">
    <property type="nucleotide sequence ID" value="NZ_JARJFB010000080.1"/>
</dbReference>
<comment type="caution">
    <text evidence="2">The sequence shown here is derived from an EMBL/GenBank/DDBJ whole genome shotgun (WGS) entry which is preliminary data.</text>
</comment>
<proteinExistence type="predicted"/>
<dbReference type="Proteomes" id="UP001291687">
    <property type="component" value="Unassembled WGS sequence"/>
</dbReference>
<evidence type="ECO:0008006" key="4">
    <source>
        <dbReference type="Google" id="ProtNLM"/>
    </source>
</evidence>
<keyword evidence="3" id="KW-1185">Reference proteome</keyword>
<feature type="transmembrane region" description="Helical" evidence="1">
    <location>
        <begin position="75"/>
        <end position="91"/>
    </location>
</feature>
<sequence length="123" mass="13460">MSNKTKLTTNRKERQTMQNLQTKSNRLLFRKRSILTYALYLAPILLCNIDAMAAFDLDAGIKAATDPVKKMINDYYPVGIFITGAIGALMQQQGDLRDRMMGFGKGSLVGGLTVMAVKAGLGV</sequence>
<evidence type="ECO:0000313" key="3">
    <source>
        <dbReference type="Proteomes" id="UP001291687"/>
    </source>
</evidence>
<protein>
    <recommendedName>
        <fullName evidence="4">Conjugal transfer protein TrbC</fullName>
    </recommendedName>
</protein>
<evidence type="ECO:0000313" key="2">
    <source>
        <dbReference type="EMBL" id="MEA0971094.1"/>
    </source>
</evidence>
<accession>A0ABU5ND46</accession>
<gene>
    <name evidence="2" type="ORF">Megvenef_01066</name>
</gene>
<name>A0ABU5ND46_9RICK</name>
<keyword evidence="1" id="KW-1133">Transmembrane helix</keyword>
<evidence type="ECO:0000256" key="1">
    <source>
        <dbReference type="SAM" id="Phobius"/>
    </source>
</evidence>
<keyword evidence="1" id="KW-0812">Transmembrane</keyword>
<feature type="transmembrane region" description="Helical" evidence="1">
    <location>
        <begin position="34"/>
        <end position="55"/>
    </location>
</feature>